<sequence length="136" mass="14642">MLPSPSGESHVVTRDPDLLIGHFIGHISVDDMQRILDIQRNFSAGKPGIFLLVNVERLENITPEARRLASEGAGERGAGVPILGVALVGARFHARILGAMVVRAARILHGGPPFDVRFFDTDAAALAWIDKLRSAS</sequence>
<proteinExistence type="predicted"/>
<gene>
    <name evidence="1" type="ORF">KEG57_50365</name>
</gene>
<reference evidence="1 2" key="1">
    <citation type="submission" date="2021-04" db="EMBL/GenBank/DDBJ databases">
        <title>Genome analysis of Polyangium sp.</title>
        <authorList>
            <person name="Li Y."/>
            <person name="Wang J."/>
        </authorList>
    </citation>
    <scope>NUCLEOTIDE SEQUENCE [LARGE SCALE GENOMIC DNA]</scope>
    <source>
        <strain evidence="1 2">SDU14</strain>
    </source>
</reference>
<evidence type="ECO:0000313" key="1">
    <source>
        <dbReference type="EMBL" id="MDC3988771.1"/>
    </source>
</evidence>
<protein>
    <submittedName>
        <fullName evidence="1">STAS/SEC14 domain-containing protein</fullName>
    </submittedName>
</protein>
<dbReference type="AlphaFoldDB" id="A0A9X3XIM6"/>
<accession>A0A9X3XIM6</accession>
<keyword evidence="2" id="KW-1185">Reference proteome</keyword>
<dbReference type="RefSeq" id="WP_272428010.1">
    <property type="nucleotide sequence ID" value="NZ_JAGTJJ010000083.1"/>
</dbReference>
<dbReference type="Proteomes" id="UP001151081">
    <property type="component" value="Unassembled WGS sequence"/>
</dbReference>
<name>A0A9X3XIM6_9BACT</name>
<evidence type="ECO:0000313" key="2">
    <source>
        <dbReference type="Proteomes" id="UP001151081"/>
    </source>
</evidence>
<dbReference type="Gene3D" id="3.40.50.10600">
    <property type="entry name" value="SpoIIaa-like domains"/>
    <property type="match status" value="1"/>
</dbReference>
<dbReference type="InterPro" id="IPR038396">
    <property type="entry name" value="SpoIIAA-like_sf"/>
</dbReference>
<organism evidence="1 2">
    <name type="scientific">Polyangium jinanense</name>
    <dbReference type="NCBI Taxonomy" id="2829994"/>
    <lineage>
        <taxon>Bacteria</taxon>
        <taxon>Pseudomonadati</taxon>
        <taxon>Myxococcota</taxon>
        <taxon>Polyangia</taxon>
        <taxon>Polyangiales</taxon>
        <taxon>Polyangiaceae</taxon>
        <taxon>Polyangium</taxon>
    </lineage>
</organism>
<dbReference type="EMBL" id="JAGTJJ010000083">
    <property type="protein sequence ID" value="MDC3988771.1"/>
    <property type="molecule type" value="Genomic_DNA"/>
</dbReference>
<comment type="caution">
    <text evidence="1">The sequence shown here is derived from an EMBL/GenBank/DDBJ whole genome shotgun (WGS) entry which is preliminary data.</text>
</comment>